<dbReference type="KEGG" id="rdp:RD2015_2374"/>
<sequence length="268" mass="30287">MHLLYLDESGHPQDPSTQFFVLAGFAVFERSTHWLESKINPIAARFRPRDPSTIEFHGSPMHSAKDEWAGIAPTDRVQALVDVLSLLSNRQLQLRVFASVIEKSTMPEDQILERSFEAVAHQFDQYLADMWVRRGDAQRGLVICDKASYEQKLQALSSLFKHQGHALGRLRNFAEVPLFLDSKASRLIQMADLVAYWIFRYYQSKDDRGFRLIEPSILRRAHQRVGLVTSVTPATEAALAAIEPHKYPFPDPTGALVGARSVEPATCL</sequence>
<dbReference type="OrthoDB" id="9800818at2"/>
<dbReference type="PATRIC" id="fig|76731.3.peg.2430"/>
<evidence type="ECO:0000313" key="2">
    <source>
        <dbReference type="Proteomes" id="UP000060699"/>
    </source>
</evidence>
<dbReference type="Proteomes" id="UP000060699">
    <property type="component" value="Chromosome"/>
</dbReference>
<dbReference type="EMBL" id="CP013729">
    <property type="protein sequence ID" value="ALV06845.1"/>
    <property type="molecule type" value="Genomic_DNA"/>
</dbReference>
<accession>A0A0U3MDW9</accession>
<keyword evidence="2" id="KW-1185">Reference proteome</keyword>
<dbReference type="AlphaFoldDB" id="A0A0U3MDW9"/>
<dbReference type="RefSeq" id="WP_058935062.1">
    <property type="nucleotide sequence ID" value="NZ_CP013729.1"/>
</dbReference>
<reference evidence="1 2" key="1">
    <citation type="submission" date="2015-12" db="EMBL/GenBank/DDBJ databases">
        <title>Complete genome of Roseateles depolymerans KCTC 42856.</title>
        <authorList>
            <person name="Kim K.M."/>
        </authorList>
    </citation>
    <scope>NUCLEOTIDE SEQUENCE [LARGE SCALE GENOMIC DNA]</scope>
    <source>
        <strain evidence="1 2">KCTC 42856</strain>
    </source>
</reference>
<organism evidence="1 2">
    <name type="scientific">Roseateles depolymerans</name>
    <dbReference type="NCBI Taxonomy" id="76731"/>
    <lineage>
        <taxon>Bacteria</taxon>
        <taxon>Pseudomonadati</taxon>
        <taxon>Pseudomonadota</taxon>
        <taxon>Betaproteobacteria</taxon>
        <taxon>Burkholderiales</taxon>
        <taxon>Sphaerotilaceae</taxon>
        <taxon>Roseateles</taxon>
    </lineage>
</organism>
<name>A0A0U3MDW9_9BURK</name>
<evidence type="ECO:0000313" key="1">
    <source>
        <dbReference type="EMBL" id="ALV06845.1"/>
    </source>
</evidence>
<protein>
    <submittedName>
        <fullName evidence="1">Uncharacterized protein</fullName>
    </submittedName>
</protein>
<proteinExistence type="predicted"/>
<dbReference type="Pfam" id="PF12686">
    <property type="entry name" value="DUF3800"/>
    <property type="match status" value="1"/>
</dbReference>
<dbReference type="InterPro" id="IPR024524">
    <property type="entry name" value="DUF3800"/>
</dbReference>
<gene>
    <name evidence="1" type="ORF">RD2015_2374</name>
</gene>